<comment type="caution">
    <text evidence="4">The sequence shown here is derived from an EMBL/GenBank/DDBJ whole genome shotgun (WGS) entry which is preliminary data.</text>
</comment>
<dbReference type="Proteomes" id="UP000292003">
    <property type="component" value="Unassembled WGS sequence"/>
</dbReference>
<dbReference type="PROSITE" id="PS51257">
    <property type="entry name" value="PROKAR_LIPOPROTEIN"/>
    <property type="match status" value="1"/>
</dbReference>
<feature type="signal peptide" evidence="2">
    <location>
        <begin position="1"/>
        <end position="23"/>
    </location>
</feature>
<dbReference type="OrthoDB" id="5192349at2"/>
<proteinExistence type="predicted"/>
<dbReference type="CDD" id="cd00657">
    <property type="entry name" value="Ferritin_like"/>
    <property type="match status" value="1"/>
</dbReference>
<sequence length="304" mass="31372">MSPRPTLTRRRALLVALCLPVAAACSPGYSEEPDVLVPLLERARADAAAAEALGTEAAKQVAQARAAQATALQAEVDRLNRPRQEGQQAPPGRVPDVTALAQRLVEARQQAEQLVATLPRHRAGLVGSVAAGSAALLQLFPEQRGKLDSGELDAPATGALEPDTVQAVQGALAAEHGAVWVYGLVTAFLPGDYRTGMTEGAAVHRDRRDACERVLAAAGATPQPAEPAYLPPKPVTDAASAMALVATAESDAAAAWRGVLERTDDAQLRGLALTALVGSATRGTRWREAAGEKPAAPALPGAPA</sequence>
<feature type="region of interest" description="Disordered" evidence="1">
    <location>
        <begin position="283"/>
        <end position="304"/>
    </location>
</feature>
<dbReference type="Gene3D" id="1.20.1260.10">
    <property type="match status" value="1"/>
</dbReference>
<feature type="chain" id="PRO_5039554875" evidence="2">
    <location>
        <begin position="24"/>
        <end position="304"/>
    </location>
</feature>
<reference evidence="4 5" key="1">
    <citation type="submission" date="2019-02" db="EMBL/GenBank/DDBJ databases">
        <title>Draft genome sequence of Amycolatopsis sp. 8-3EHSu isolated from roots of Suaeda maritima.</title>
        <authorList>
            <person name="Duangmal K."/>
            <person name="Chantavorakit T."/>
        </authorList>
    </citation>
    <scope>NUCLEOTIDE SEQUENCE [LARGE SCALE GENOMIC DNA]</scope>
    <source>
        <strain evidence="4 5">8-3EHSu</strain>
    </source>
</reference>
<keyword evidence="2" id="KW-0732">Signal</keyword>
<evidence type="ECO:0000259" key="3">
    <source>
        <dbReference type="Pfam" id="PF14530"/>
    </source>
</evidence>
<gene>
    <name evidence="4" type="ORF">EWH70_32075</name>
</gene>
<dbReference type="PROSITE" id="PS51318">
    <property type="entry name" value="TAT"/>
    <property type="match status" value="1"/>
</dbReference>
<dbReference type="AlphaFoldDB" id="A0A4Q7J070"/>
<evidence type="ECO:0000313" key="4">
    <source>
        <dbReference type="EMBL" id="RZQ59766.1"/>
    </source>
</evidence>
<keyword evidence="5" id="KW-1185">Reference proteome</keyword>
<evidence type="ECO:0000256" key="2">
    <source>
        <dbReference type="SAM" id="SignalP"/>
    </source>
</evidence>
<protein>
    <submittedName>
        <fullName evidence="4">DUF4439 domain-containing protein</fullName>
    </submittedName>
</protein>
<dbReference type="InterPro" id="IPR029447">
    <property type="entry name" value="DUF4439"/>
</dbReference>
<dbReference type="InterPro" id="IPR009078">
    <property type="entry name" value="Ferritin-like_SF"/>
</dbReference>
<evidence type="ECO:0000313" key="5">
    <source>
        <dbReference type="Proteomes" id="UP000292003"/>
    </source>
</evidence>
<feature type="domain" description="DUF4439" evidence="3">
    <location>
        <begin position="167"/>
        <end position="303"/>
    </location>
</feature>
<evidence type="ECO:0000256" key="1">
    <source>
        <dbReference type="SAM" id="MobiDB-lite"/>
    </source>
</evidence>
<dbReference type="EMBL" id="SFCC01000021">
    <property type="protein sequence ID" value="RZQ59766.1"/>
    <property type="molecule type" value="Genomic_DNA"/>
</dbReference>
<dbReference type="Pfam" id="PF14530">
    <property type="entry name" value="DUF4439"/>
    <property type="match status" value="1"/>
</dbReference>
<dbReference type="InterPro" id="IPR006311">
    <property type="entry name" value="TAT_signal"/>
</dbReference>
<name>A0A4Q7J070_9PSEU</name>
<accession>A0A4Q7J070</accession>
<dbReference type="SUPFAM" id="SSF47240">
    <property type="entry name" value="Ferritin-like"/>
    <property type="match status" value="1"/>
</dbReference>
<dbReference type="RefSeq" id="WP_130479331.1">
    <property type="nucleotide sequence ID" value="NZ_SFCC01000021.1"/>
</dbReference>
<organism evidence="4 5">
    <name type="scientific">Amycolatopsis suaedae</name>
    <dbReference type="NCBI Taxonomy" id="2510978"/>
    <lineage>
        <taxon>Bacteria</taxon>
        <taxon>Bacillati</taxon>
        <taxon>Actinomycetota</taxon>
        <taxon>Actinomycetes</taxon>
        <taxon>Pseudonocardiales</taxon>
        <taxon>Pseudonocardiaceae</taxon>
        <taxon>Amycolatopsis</taxon>
    </lineage>
</organism>
<feature type="compositionally biased region" description="Low complexity" evidence="1">
    <location>
        <begin position="292"/>
        <end position="304"/>
    </location>
</feature>
<dbReference type="InterPro" id="IPR012347">
    <property type="entry name" value="Ferritin-like"/>
</dbReference>